<reference evidence="3 4" key="1">
    <citation type="journal article" date="2013" name="Nature">
        <title>Anaerobic oxidation of methane coupled to nitrate reduction in a novel archaeal lineage.</title>
        <authorList>
            <person name="Haroon M.F."/>
            <person name="Hu S."/>
            <person name="Shi Y."/>
            <person name="Imelfort M."/>
            <person name="Keller J."/>
            <person name="Hugenholtz P."/>
            <person name="Yuan Z."/>
            <person name="Tyson G.W."/>
        </authorList>
    </citation>
    <scope>NUCLEOTIDE SEQUENCE [LARGE SCALE GENOMIC DNA]</scope>
    <source>
        <strain evidence="3 4">ANME-2d</strain>
    </source>
</reference>
<dbReference type="InterPro" id="IPR000719">
    <property type="entry name" value="Prot_kinase_dom"/>
</dbReference>
<dbReference type="GO" id="GO:0004672">
    <property type="term" value="F:protein kinase activity"/>
    <property type="evidence" value="ECO:0007669"/>
    <property type="project" value="InterPro"/>
</dbReference>
<name>A0A062V2V9_9EURY</name>
<accession>A0A062V2V9</accession>
<evidence type="ECO:0000313" key="3">
    <source>
        <dbReference type="EMBL" id="KCZ71707.1"/>
    </source>
</evidence>
<dbReference type="PATRIC" id="fig|1392998.3.peg.1760"/>
<dbReference type="InterPro" id="IPR036890">
    <property type="entry name" value="HATPase_C_sf"/>
</dbReference>
<dbReference type="RefSeq" id="WP_198527383.1">
    <property type="nucleotide sequence ID" value="NZ_JMIY01000004.1"/>
</dbReference>
<dbReference type="InterPro" id="IPR041664">
    <property type="entry name" value="AAA_16"/>
</dbReference>
<dbReference type="Gene3D" id="3.40.50.300">
    <property type="entry name" value="P-loop containing nucleotide triphosphate hydrolases"/>
    <property type="match status" value="1"/>
</dbReference>
<dbReference type="Gene3D" id="3.30.565.10">
    <property type="entry name" value="Histidine kinase-like ATPase, C-terminal domain"/>
    <property type="match status" value="1"/>
</dbReference>
<dbReference type="InterPro" id="IPR027417">
    <property type="entry name" value="P-loop_NTPase"/>
</dbReference>
<dbReference type="Gene3D" id="3.30.450.40">
    <property type="match status" value="1"/>
</dbReference>
<dbReference type="EMBL" id="JMIY01000004">
    <property type="protein sequence ID" value="KCZ71707.1"/>
    <property type="molecule type" value="Genomic_DNA"/>
</dbReference>
<dbReference type="InterPro" id="IPR003594">
    <property type="entry name" value="HATPase_dom"/>
</dbReference>
<dbReference type="PANTHER" id="PTHR43642">
    <property type="entry name" value="HYBRID SIGNAL TRANSDUCTION HISTIDINE KINASE G"/>
    <property type="match status" value="1"/>
</dbReference>
<dbReference type="Pfam" id="PF07568">
    <property type="entry name" value="HisKA_2"/>
    <property type="match status" value="1"/>
</dbReference>
<dbReference type="Pfam" id="PF13191">
    <property type="entry name" value="AAA_16"/>
    <property type="match status" value="1"/>
</dbReference>
<keyword evidence="1" id="KW-0175">Coiled coil</keyword>
<dbReference type="SUPFAM" id="SSF56112">
    <property type="entry name" value="Protein kinase-like (PK-like)"/>
    <property type="match status" value="1"/>
</dbReference>
<protein>
    <submittedName>
        <fullName evidence="3">Putative ATPase</fullName>
    </submittedName>
</protein>
<dbReference type="OrthoDB" id="41005at2157"/>
<evidence type="ECO:0000259" key="2">
    <source>
        <dbReference type="PROSITE" id="PS50011"/>
    </source>
</evidence>
<dbReference type="Pfam" id="PF01590">
    <property type="entry name" value="GAF"/>
    <property type="match status" value="1"/>
</dbReference>
<dbReference type="Proteomes" id="UP000027153">
    <property type="component" value="Unassembled WGS sequence"/>
</dbReference>
<sequence length="1690" mass="191520">MKNVMVIPNYEILEKIAEGPHADVYKAYHKKNPNQMLVLKVLKTVVLSADKKSHIKQRIEHLKILSDPMVITPLSLDSKDGLYFITQEYFSGLALDKLIEKEGKIPLKEFFSIACKLAGALDKIHEAGIIHGGVKPHNILVDPGTFDVRLTDFIGAIDVGSVSHFIYDKSFVRNTLAYSSPEQTGRISHRVMYSSDMYSLGIVFFEMLTGHLPFTASDPLELIHSHLAEEAPPVNELEPGIPIALGKIVAKLMHKEPEKRYMSGAGLLADLIRCRDEYAATGSIKEFPLESRTYAQRTSFVSIMVGREKEARIILEEYEEVIEGKFRSLFISGLSGIGKTRLIQELQKPIVEHRGYFTSGKFDVYQRNIPYSSLIQAFRNLTRTFLTESDERVLLWKKKILDAVGQNGKVLTDVIPELETLIGPQPEVKTLPPIESLNRFHDLFDRFLTCLASEENPLALFIDDLQWCDVASFDFLSNIFANHKDHPYLFLLGAYRHNEVDSSHPLTKMMRNIKESGYSLKEIRLEPLLPKHCHEMVSYILDSPLAQTQALSDFISELSEGNPLMVSESLSYLHTEGLLFLDTEGQWRWDIDKIRQSRMPTTVVALFGSKIQKLPEKLVNLLEYCACMGNTFSPEDLALIREISLQEVFEILKPALSQGLLIENKSQLQFIHDKVQEATLSVIPAEKRRGIHWQIGQHLLSVIPEGADMEKLDNLFSIVSHLNLGKPDNLDPRTAYLLSDINYHAGNKALDSLATEAANGYFKTSRELLPDDCWEDSHYSRTFRIFQKAAKAELMCGYYENSEKLLNYLLEHSKTDLDKAECLAEQTTSLSSIGNFIKAIETANKGLAYFNKAIPYEPAEADAKRKVLMEKIASMDIDVWETLLNMPFTRDRKNKIELAFYSELIPDLYMSGLPQQLYLSAAQSTEHCLAGGMDESVIYSFSIMGLQLGEEENFKPAFKYEDLARALSAKYPNTFGATRGMNGIVWCNAHSRSHPGDIAEYALKGIQCGKNCGDLYNAGLSYGPLMWNLRIQGTDMTVIEDYAKECLAFSARYHLSFSTGLAEAMQAGWIEPMKKNYSPINMEEKLKQWEKDNHVASAGSYYCHMALAHYFFGEYEEAQKYFVGVRKYLSGLTDNVLKREWHIFLVLNALKLYEKGIGHKSKSELFDGINPDIKKVETWAAFGPLLKPYLAFLYAEIERVTGDFDKARVLYLNAIDCAHNQKYVFFEGFLHECFGEMLLQNGQSSERIYFVEAARLYKKCRAQRKEISLIEKYPKYFEEEKTPYQHPEHEMESSVPYALPDLDFDYLMKSSLAISAEIELDSLLKKIMNVALECSAAQNGYLLIEDKGTLYVRAESHITKKDAAQTVYQKFEDTTGICKAIVRYVHRTGERVILSDACKEGMFKDNVEVQGMGLRSVMCLPVIKQSKMIGVLYLENHLSDDVFTSKKAQMTDLLTSQAAISLENSRLVDDMKRAESQVKKSLSEKEALLKEIHHRVKNNLQIIHNILDLQMPYILDGQAIELFKESKDRVYSMALIHEKLYQSESLAKIDLHEYIQSLTNNLFISYGVSETVIKPKIRVDNITLNVDTVIPCALIINELVSNSLKHAFPDSSARKNEQGEIYVDLRHGQNNKLILTVGDNGIGMPAGFDIQKSETLGLRLVSVLAGQLKGSIQINNHRGTEFVITFEAVK</sequence>
<dbReference type="SUPFAM" id="SSF52540">
    <property type="entry name" value="P-loop containing nucleoside triphosphate hydrolases"/>
    <property type="match status" value="1"/>
</dbReference>
<dbReference type="Gene3D" id="1.10.510.10">
    <property type="entry name" value="Transferase(Phosphotransferase) domain 1"/>
    <property type="match status" value="1"/>
</dbReference>
<feature type="domain" description="Protein kinase" evidence="2">
    <location>
        <begin position="10"/>
        <end position="272"/>
    </location>
</feature>
<feature type="coiled-coil region" evidence="1">
    <location>
        <begin position="1464"/>
        <end position="1491"/>
    </location>
</feature>
<dbReference type="InterPro" id="IPR053159">
    <property type="entry name" value="Hybrid_Histidine_Kinase"/>
</dbReference>
<dbReference type="InterPro" id="IPR029016">
    <property type="entry name" value="GAF-like_dom_sf"/>
</dbReference>
<dbReference type="Pfam" id="PF02518">
    <property type="entry name" value="HATPase_c"/>
    <property type="match status" value="1"/>
</dbReference>
<proteinExistence type="predicted"/>
<gene>
    <name evidence="3" type="ORF">ANME2D_01761</name>
</gene>
<dbReference type="SUPFAM" id="SSF55781">
    <property type="entry name" value="GAF domain-like"/>
    <property type="match status" value="1"/>
</dbReference>
<dbReference type="SMART" id="SM00387">
    <property type="entry name" value="HATPase_c"/>
    <property type="match status" value="1"/>
</dbReference>
<evidence type="ECO:0000256" key="1">
    <source>
        <dbReference type="SAM" id="Coils"/>
    </source>
</evidence>
<dbReference type="PROSITE" id="PS50011">
    <property type="entry name" value="PROTEIN_KINASE_DOM"/>
    <property type="match status" value="1"/>
</dbReference>
<dbReference type="GO" id="GO:0005524">
    <property type="term" value="F:ATP binding"/>
    <property type="evidence" value="ECO:0007669"/>
    <property type="project" value="InterPro"/>
</dbReference>
<dbReference type="Gene3D" id="3.30.450.20">
    <property type="entry name" value="PAS domain"/>
    <property type="match status" value="1"/>
</dbReference>
<dbReference type="SMART" id="SM00065">
    <property type="entry name" value="GAF"/>
    <property type="match status" value="1"/>
</dbReference>
<dbReference type="InterPro" id="IPR011009">
    <property type="entry name" value="Kinase-like_dom_sf"/>
</dbReference>
<organism evidence="3 4">
    <name type="scientific">Candidatus Methanoperedens nitratireducens</name>
    <dbReference type="NCBI Taxonomy" id="1392998"/>
    <lineage>
        <taxon>Archaea</taxon>
        <taxon>Methanobacteriati</taxon>
        <taxon>Methanobacteriota</taxon>
        <taxon>Stenosarchaea group</taxon>
        <taxon>Methanomicrobia</taxon>
        <taxon>Methanosarcinales</taxon>
        <taxon>ANME-2 cluster</taxon>
        <taxon>Candidatus Methanoperedentaceae</taxon>
        <taxon>Candidatus Methanoperedens</taxon>
    </lineage>
</organism>
<comment type="caution">
    <text evidence="3">The sequence shown here is derived from an EMBL/GenBank/DDBJ whole genome shotgun (WGS) entry which is preliminary data.</text>
</comment>
<dbReference type="CDD" id="cd14014">
    <property type="entry name" value="STKc_PknB_like"/>
    <property type="match status" value="1"/>
</dbReference>
<dbReference type="InterPro" id="IPR011495">
    <property type="entry name" value="Sig_transdc_His_kin_sub2_dim/P"/>
</dbReference>
<evidence type="ECO:0000313" key="4">
    <source>
        <dbReference type="Proteomes" id="UP000027153"/>
    </source>
</evidence>
<dbReference type="Gene3D" id="3.30.200.20">
    <property type="entry name" value="Phosphorylase Kinase, domain 1"/>
    <property type="match status" value="1"/>
</dbReference>
<dbReference type="Pfam" id="PF00069">
    <property type="entry name" value="Pkinase"/>
    <property type="match status" value="1"/>
</dbReference>
<keyword evidence="4" id="KW-1185">Reference proteome</keyword>
<dbReference type="PANTHER" id="PTHR43642:SF1">
    <property type="entry name" value="HYBRID SIGNAL TRANSDUCTION HISTIDINE KINASE G"/>
    <property type="match status" value="1"/>
</dbReference>
<dbReference type="InterPro" id="IPR003018">
    <property type="entry name" value="GAF"/>
</dbReference>
<dbReference type="SUPFAM" id="SSF55874">
    <property type="entry name" value="ATPase domain of HSP90 chaperone/DNA topoisomerase II/histidine kinase"/>
    <property type="match status" value="1"/>
</dbReference>